<dbReference type="AlphaFoldDB" id="A0A7W7VG75"/>
<evidence type="ECO:0000313" key="2">
    <source>
        <dbReference type="EMBL" id="MBB4908864.1"/>
    </source>
</evidence>
<dbReference type="Proteomes" id="UP000520767">
    <property type="component" value="Unassembled WGS sequence"/>
</dbReference>
<dbReference type="EMBL" id="JACHJQ010000005">
    <property type="protein sequence ID" value="MBB4908864.1"/>
    <property type="molecule type" value="Genomic_DNA"/>
</dbReference>
<keyword evidence="2" id="KW-0966">Cell projection</keyword>
<keyword evidence="1" id="KW-0472">Membrane</keyword>
<keyword evidence="1" id="KW-0812">Transmembrane</keyword>
<keyword evidence="2" id="KW-0969">Cilium</keyword>
<evidence type="ECO:0000313" key="3">
    <source>
        <dbReference type="Proteomes" id="UP000520767"/>
    </source>
</evidence>
<sequence>MLALGPRWPVAVEIDRQLHGCSLPEREPEVAAVKIVVKGPAWNFVQHLLEMTIAMFVGMFALGMPAEMLFESLGWTAVTEDLVPRTLLMATYMSIGMAAWMRIRGCGWPAIVEMSLAMYAPFLIMYPFYFAGAASTTAVMVVGHVLMTPAMVVAMLFRLDEYAGAHKRHKKETVQVGENRELVAQAEG</sequence>
<reference evidence="2 3" key="1">
    <citation type="submission" date="2020-08" db="EMBL/GenBank/DDBJ databases">
        <title>Genomic Encyclopedia of Type Strains, Phase III (KMG-III): the genomes of soil and plant-associated and newly described type strains.</title>
        <authorList>
            <person name="Whitman W."/>
        </authorList>
    </citation>
    <scope>NUCLEOTIDE SEQUENCE [LARGE SCALE GENOMIC DNA]</scope>
    <source>
        <strain evidence="2 3">CECT 8960</strain>
    </source>
</reference>
<feature type="transmembrane region" description="Helical" evidence="1">
    <location>
        <begin position="86"/>
        <end position="103"/>
    </location>
</feature>
<feature type="transmembrane region" description="Helical" evidence="1">
    <location>
        <begin position="48"/>
        <end position="66"/>
    </location>
</feature>
<proteinExistence type="predicted"/>
<evidence type="ECO:0000256" key="1">
    <source>
        <dbReference type="SAM" id="Phobius"/>
    </source>
</evidence>
<keyword evidence="3" id="KW-1185">Reference proteome</keyword>
<dbReference type="RefSeq" id="WP_184812951.1">
    <property type="nucleotide sequence ID" value="NZ_JACHJQ010000005.1"/>
</dbReference>
<protein>
    <submittedName>
        <fullName evidence="2">Flagellar biosynthetic protein FliP</fullName>
    </submittedName>
</protein>
<keyword evidence="2" id="KW-0282">Flagellum</keyword>
<keyword evidence="1" id="KW-1133">Transmembrane helix</keyword>
<accession>A0A7W7VG75</accession>
<comment type="caution">
    <text evidence="2">The sequence shown here is derived from an EMBL/GenBank/DDBJ whole genome shotgun (WGS) entry which is preliminary data.</text>
</comment>
<organism evidence="2 3">
    <name type="scientific">Actinophytocola algeriensis</name>
    <dbReference type="NCBI Taxonomy" id="1768010"/>
    <lineage>
        <taxon>Bacteria</taxon>
        <taxon>Bacillati</taxon>
        <taxon>Actinomycetota</taxon>
        <taxon>Actinomycetes</taxon>
        <taxon>Pseudonocardiales</taxon>
        <taxon>Pseudonocardiaceae</taxon>
    </lineage>
</organism>
<gene>
    <name evidence="2" type="ORF">FHR82_005117</name>
</gene>
<name>A0A7W7VG75_9PSEU</name>